<protein>
    <submittedName>
        <fullName evidence="1">Uncharacterized protein</fullName>
    </submittedName>
</protein>
<evidence type="ECO:0000313" key="1">
    <source>
        <dbReference type="EMBL" id="CAB4146378.1"/>
    </source>
</evidence>
<name>A0A6J5MIJ5_9CAUD</name>
<accession>A0A6J5MIJ5</accession>
<gene>
    <name evidence="1" type="ORF">UFOVP500_5</name>
</gene>
<proteinExistence type="predicted"/>
<reference evidence="1" key="1">
    <citation type="submission" date="2020-04" db="EMBL/GenBank/DDBJ databases">
        <authorList>
            <person name="Chiriac C."/>
            <person name="Salcher M."/>
            <person name="Ghai R."/>
            <person name="Kavagutti S V."/>
        </authorList>
    </citation>
    <scope>NUCLEOTIDE SEQUENCE</scope>
</reference>
<sequence>MGENYIARLKREADEAKAQLAAVNEEISHLLTYLESSKFQGFDSDYVYVSTDIAPKLMKLRALAI</sequence>
<dbReference type="EMBL" id="LR796466">
    <property type="protein sequence ID" value="CAB4146378.1"/>
    <property type="molecule type" value="Genomic_DNA"/>
</dbReference>
<organism evidence="1">
    <name type="scientific">uncultured Caudovirales phage</name>
    <dbReference type="NCBI Taxonomy" id="2100421"/>
    <lineage>
        <taxon>Viruses</taxon>
        <taxon>Duplodnaviria</taxon>
        <taxon>Heunggongvirae</taxon>
        <taxon>Uroviricota</taxon>
        <taxon>Caudoviricetes</taxon>
        <taxon>Peduoviridae</taxon>
        <taxon>Maltschvirus</taxon>
        <taxon>Maltschvirus maltsch</taxon>
    </lineage>
</organism>